<reference evidence="3" key="1">
    <citation type="submission" date="2022-07" db="EMBL/GenBank/DDBJ databases">
        <title>Phylogenomic reconstructions and comparative analyses of Kickxellomycotina fungi.</title>
        <authorList>
            <person name="Reynolds N.K."/>
            <person name="Stajich J.E."/>
            <person name="Barry K."/>
            <person name="Grigoriev I.V."/>
            <person name="Crous P."/>
            <person name="Smith M.E."/>
        </authorList>
    </citation>
    <scope>NUCLEOTIDE SEQUENCE</scope>
    <source>
        <strain evidence="3">BCRC 34489</strain>
    </source>
</reference>
<dbReference type="Proteomes" id="UP001140172">
    <property type="component" value="Unassembled WGS sequence"/>
</dbReference>
<evidence type="ECO:0000313" key="4">
    <source>
        <dbReference type="Proteomes" id="UP001140172"/>
    </source>
</evidence>
<name>A0A9W8LMI6_9FUNG</name>
<protein>
    <recommendedName>
        <fullName evidence="2">GH18 domain-containing protein</fullName>
    </recommendedName>
</protein>
<dbReference type="Gene3D" id="3.20.20.80">
    <property type="entry name" value="Glycosidases"/>
    <property type="match status" value="1"/>
</dbReference>
<dbReference type="AlphaFoldDB" id="A0A9W8LMI6"/>
<dbReference type="PANTHER" id="PTHR11177">
    <property type="entry name" value="CHITINASE"/>
    <property type="match status" value="1"/>
</dbReference>
<feature type="chain" id="PRO_5040888617" description="GH18 domain-containing protein" evidence="1">
    <location>
        <begin position="19"/>
        <end position="490"/>
    </location>
</feature>
<accession>A0A9W8LMI6</accession>
<dbReference type="SUPFAM" id="SSF51445">
    <property type="entry name" value="(Trans)glycosidases"/>
    <property type="match status" value="1"/>
</dbReference>
<dbReference type="SUPFAM" id="SSF54556">
    <property type="entry name" value="Chitinase insertion domain"/>
    <property type="match status" value="1"/>
</dbReference>
<feature type="signal peptide" evidence="1">
    <location>
        <begin position="1"/>
        <end position="18"/>
    </location>
</feature>
<feature type="domain" description="GH18" evidence="2">
    <location>
        <begin position="47"/>
        <end position="397"/>
    </location>
</feature>
<dbReference type="EMBL" id="JANBUM010000092">
    <property type="protein sequence ID" value="KAJ2785262.1"/>
    <property type="molecule type" value="Genomic_DNA"/>
</dbReference>
<dbReference type="SMART" id="SM00636">
    <property type="entry name" value="Glyco_18"/>
    <property type="match status" value="1"/>
</dbReference>
<comment type="caution">
    <text evidence="3">The sequence shown here is derived from an EMBL/GenBank/DDBJ whole genome shotgun (WGS) entry which is preliminary data.</text>
</comment>
<dbReference type="GO" id="GO:0005576">
    <property type="term" value="C:extracellular region"/>
    <property type="evidence" value="ECO:0007669"/>
    <property type="project" value="TreeGrafter"/>
</dbReference>
<dbReference type="OrthoDB" id="76388at2759"/>
<dbReference type="Pfam" id="PF00704">
    <property type="entry name" value="Glyco_hydro_18"/>
    <property type="match status" value="1"/>
</dbReference>
<dbReference type="InterPro" id="IPR029070">
    <property type="entry name" value="Chitinase_insertion_sf"/>
</dbReference>
<sequence>MQLFQLVCALFFTQVALGAQSIASRLANLGLEDVPGNVISSGVLNDTVVFGYTYESFMNVNKIPWDSLTHLVLAFFQITDSGVVTPKNSNLGPIVDPAHKNGVKVIASIGGSGDGSAIMARVLADNTARASMTSSIVDTIRKYNLDGVDYDYEFPETIKQVQQLYVALKDIRSALDSAFGRGKKILTTTLFSSKGQFGPNVPKVDAKPFSDVVDYGLLMSYDYFGSFSEISAPNSPFYDVPGYPGLSFTSSISAWLSAGWDPKKLVAGLAYYGRTAIVNAAGINRKTQFMPNSGAAPPGGPVDKIAGAWTWSDLRDPQNGALSAPSEAQTGWERYWDSSTQTPWLFHNESLTYIGYDDLDSLAVKANHIITKGLVGAMVWMVQYDYGRELESVIQHYSDACSRITKLAHDSSELNSLDPEDDIDISGLENGSISYSEHAGQDGDSSLDEENSTRRVNDIMLLYTSGVKDNKNSKLGFIVLIASTLAFLYC</sequence>
<evidence type="ECO:0000313" key="3">
    <source>
        <dbReference type="EMBL" id="KAJ2785262.1"/>
    </source>
</evidence>
<dbReference type="InterPro" id="IPR017853">
    <property type="entry name" value="GH"/>
</dbReference>
<keyword evidence="1" id="KW-0732">Signal</keyword>
<dbReference type="GO" id="GO:0006032">
    <property type="term" value="P:chitin catabolic process"/>
    <property type="evidence" value="ECO:0007669"/>
    <property type="project" value="TreeGrafter"/>
</dbReference>
<dbReference type="GO" id="GO:0005975">
    <property type="term" value="P:carbohydrate metabolic process"/>
    <property type="evidence" value="ECO:0007669"/>
    <property type="project" value="InterPro"/>
</dbReference>
<organism evidence="3 4">
    <name type="scientific">Coemansia interrupta</name>
    <dbReference type="NCBI Taxonomy" id="1126814"/>
    <lineage>
        <taxon>Eukaryota</taxon>
        <taxon>Fungi</taxon>
        <taxon>Fungi incertae sedis</taxon>
        <taxon>Zoopagomycota</taxon>
        <taxon>Kickxellomycotina</taxon>
        <taxon>Kickxellomycetes</taxon>
        <taxon>Kickxellales</taxon>
        <taxon>Kickxellaceae</taxon>
        <taxon>Coemansia</taxon>
    </lineage>
</organism>
<dbReference type="InterPro" id="IPR011583">
    <property type="entry name" value="Chitinase_II/V-like_cat"/>
</dbReference>
<keyword evidence="4" id="KW-1185">Reference proteome</keyword>
<evidence type="ECO:0000259" key="2">
    <source>
        <dbReference type="PROSITE" id="PS51910"/>
    </source>
</evidence>
<dbReference type="GO" id="GO:0004568">
    <property type="term" value="F:chitinase activity"/>
    <property type="evidence" value="ECO:0007669"/>
    <property type="project" value="TreeGrafter"/>
</dbReference>
<proteinExistence type="predicted"/>
<gene>
    <name evidence="3" type="ORF">GGI15_001982</name>
</gene>
<dbReference type="Gene3D" id="3.10.50.10">
    <property type="match status" value="1"/>
</dbReference>
<dbReference type="PANTHER" id="PTHR11177:SF317">
    <property type="entry name" value="CHITINASE 12-RELATED"/>
    <property type="match status" value="1"/>
</dbReference>
<dbReference type="PROSITE" id="PS51910">
    <property type="entry name" value="GH18_2"/>
    <property type="match status" value="1"/>
</dbReference>
<evidence type="ECO:0000256" key="1">
    <source>
        <dbReference type="SAM" id="SignalP"/>
    </source>
</evidence>
<dbReference type="InterPro" id="IPR001223">
    <property type="entry name" value="Glyco_hydro18_cat"/>
</dbReference>
<dbReference type="InterPro" id="IPR050314">
    <property type="entry name" value="Glycosyl_Hydrlase_18"/>
</dbReference>
<dbReference type="GO" id="GO:0008061">
    <property type="term" value="F:chitin binding"/>
    <property type="evidence" value="ECO:0007669"/>
    <property type="project" value="InterPro"/>
</dbReference>